<proteinExistence type="predicted"/>
<dbReference type="Pfam" id="PF03703">
    <property type="entry name" value="bPH_2"/>
    <property type="match status" value="1"/>
</dbReference>
<dbReference type="InterPro" id="IPR005182">
    <property type="entry name" value="YdbS-like_PH"/>
</dbReference>
<name>A0ABY3ZTP0_9STAP</name>
<dbReference type="EMBL" id="CP094348">
    <property type="protein sequence ID" value="UOB20271.1"/>
    <property type="molecule type" value="Genomic_DNA"/>
</dbReference>
<evidence type="ECO:0000259" key="2">
    <source>
        <dbReference type="Pfam" id="PF03703"/>
    </source>
</evidence>
<dbReference type="PANTHER" id="PTHR34473:SF2">
    <property type="entry name" value="UPF0699 TRANSMEMBRANE PROTEIN YDBT"/>
    <property type="match status" value="1"/>
</dbReference>
<organism evidence="3 4">
    <name type="scientific">Macrococcus armenti</name>
    <dbReference type="NCBI Taxonomy" id="2875764"/>
    <lineage>
        <taxon>Bacteria</taxon>
        <taxon>Bacillati</taxon>
        <taxon>Bacillota</taxon>
        <taxon>Bacilli</taxon>
        <taxon>Bacillales</taxon>
        <taxon>Staphylococcaceae</taxon>
        <taxon>Macrococcus</taxon>
    </lineage>
</organism>
<sequence>MKQMHKSSIKVLRIGALIQAVLFAVAIAIFYGVKVYFELPISHIVFIVLCILLILDIVWYIFIRPALIYHANYYEIGTDEIILCTGIWNKEQVIVPYVTIQNVETEQGPIMKRSDIMSLTVHTAENGLTIPLVHKDEAHELKRFINEKLREMEFLYDQRNRDGHSGYQESNEIH</sequence>
<feature type="transmembrane region" description="Helical" evidence="1">
    <location>
        <begin position="39"/>
        <end position="62"/>
    </location>
</feature>
<feature type="transmembrane region" description="Helical" evidence="1">
    <location>
        <begin position="12"/>
        <end position="33"/>
    </location>
</feature>
<evidence type="ECO:0000313" key="3">
    <source>
        <dbReference type="EMBL" id="UOB20271.1"/>
    </source>
</evidence>
<reference evidence="3" key="1">
    <citation type="submission" date="2022-03" db="EMBL/GenBank/DDBJ databases">
        <authorList>
            <person name="Vrbovska V."/>
            <person name="Kovarovic V."/>
            <person name="Botka T."/>
            <person name="Pantucek R."/>
        </authorList>
    </citation>
    <scope>NUCLEOTIDE SEQUENCE</scope>
    <source>
        <strain evidence="3">CCM 2609</strain>
    </source>
</reference>
<keyword evidence="4" id="KW-1185">Reference proteome</keyword>
<feature type="domain" description="YdbS-like PH" evidence="2">
    <location>
        <begin position="71"/>
        <end position="145"/>
    </location>
</feature>
<gene>
    <name evidence="3" type="ORF">MRZ06_09785</name>
</gene>
<keyword evidence="1" id="KW-1133">Transmembrane helix</keyword>
<dbReference type="PANTHER" id="PTHR34473">
    <property type="entry name" value="UPF0699 TRANSMEMBRANE PROTEIN YDBS"/>
    <property type="match status" value="1"/>
</dbReference>
<dbReference type="RefSeq" id="WP_243365653.1">
    <property type="nucleotide sequence ID" value="NZ_CP094348.1"/>
</dbReference>
<evidence type="ECO:0000256" key="1">
    <source>
        <dbReference type="SAM" id="Phobius"/>
    </source>
</evidence>
<keyword evidence="1" id="KW-0812">Transmembrane</keyword>
<keyword evidence="1" id="KW-0472">Membrane</keyword>
<accession>A0ABY3ZTP0</accession>
<dbReference type="Proteomes" id="UP000830343">
    <property type="component" value="Chromosome"/>
</dbReference>
<evidence type="ECO:0000313" key="4">
    <source>
        <dbReference type="Proteomes" id="UP000830343"/>
    </source>
</evidence>
<reference evidence="3" key="2">
    <citation type="submission" date="2022-04" db="EMBL/GenBank/DDBJ databases">
        <title>Antimicrobial genetic elements in methicillin-resistant Macrococcus armenti.</title>
        <authorList>
            <person name="Keller J.E."/>
            <person name="Schwendener S."/>
            <person name="Pantucek R."/>
            <person name="Perreten V."/>
        </authorList>
    </citation>
    <scope>NUCLEOTIDE SEQUENCE</scope>
    <source>
        <strain evidence="3">CCM 2609</strain>
    </source>
</reference>
<protein>
    <submittedName>
        <fullName evidence="3">PH domain-containing protein</fullName>
    </submittedName>
</protein>